<feature type="binding site" evidence="2">
    <location>
        <position position="364"/>
    </location>
    <ligand>
        <name>FAD</name>
        <dbReference type="ChEBI" id="CHEBI:57692"/>
    </ligand>
</feature>
<evidence type="ECO:0000256" key="1">
    <source>
        <dbReference type="PIRSR" id="PIRSR011396-1"/>
    </source>
</evidence>
<dbReference type="InterPro" id="IPR033856">
    <property type="entry name" value="Trp_halogen"/>
</dbReference>
<keyword evidence="4" id="KW-1185">Reference proteome</keyword>
<evidence type="ECO:0000256" key="2">
    <source>
        <dbReference type="PIRSR" id="PIRSR011396-2"/>
    </source>
</evidence>
<dbReference type="PANTHER" id="PTHR43747:SF4">
    <property type="entry name" value="FLAVIN-DEPENDENT TRYPTOPHAN HALOGENASE"/>
    <property type="match status" value="1"/>
</dbReference>
<dbReference type="Proteomes" id="UP000017837">
    <property type="component" value="Unassembled WGS sequence"/>
</dbReference>
<feature type="binding site" evidence="2">
    <location>
        <begin position="25"/>
        <end position="28"/>
    </location>
    <ligand>
        <name>FAD</name>
        <dbReference type="ChEBI" id="CHEBI:57692"/>
    </ligand>
</feature>
<dbReference type="EMBL" id="AWGB01000055">
    <property type="protein sequence ID" value="ESQ86495.1"/>
    <property type="molecule type" value="Genomic_DNA"/>
</dbReference>
<feature type="active site" evidence="1">
    <location>
        <position position="90"/>
    </location>
</feature>
<dbReference type="GO" id="GO:0004497">
    <property type="term" value="F:monooxygenase activity"/>
    <property type="evidence" value="ECO:0007669"/>
    <property type="project" value="InterPro"/>
</dbReference>
<evidence type="ECO:0000313" key="4">
    <source>
        <dbReference type="Proteomes" id="UP000017837"/>
    </source>
</evidence>
<dbReference type="PANTHER" id="PTHR43747">
    <property type="entry name" value="FAD-BINDING PROTEIN"/>
    <property type="match status" value="1"/>
</dbReference>
<dbReference type="eggNOG" id="COG0446">
    <property type="taxonomic scope" value="Bacteria"/>
</dbReference>
<reference evidence="3 4" key="1">
    <citation type="journal article" date="2014" name="Nature">
        <title>Sequential evolution of bacterial morphology by co-option of a developmental regulator.</title>
        <authorList>
            <person name="Jiang C."/>
            <person name="Brown P.J."/>
            <person name="Ducret A."/>
            <person name="Brun Y.V."/>
        </authorList>
    </citation>
    <scope>NUCLEOTIDE SEQUENCE [LARGE SCALE GENOMIC DNA]</scope>
    <source>
        <strain evidence="3 4">DSM 16100</strain>
    </source>
</reference>
<dbReference type="RefSeq" id="WP_018083538.1">
    <property type="nucleotide sequence ID" value="NZ_AQWM01000035.1"/>
</dbReference>
<organism evidence="3 4">
    <name type="scientific">Asticcacaulis benevestitus DSM 16100 = ATCC BAA-896</name>
    <dbReference type="NCBI Taxonomy" id="1121022"/>
    <lineage>
        <taxon>Bacteria</taxon>
        <taxon>Pseudomonadati</taxon>
        <taxon>Pseudomonadota</taxon>
        <taxon>Alphaproteobacteria</taxon>
        <taxon>Caulobacterales</taxon>
        <taxon>Caulobacteraceae</taxon>
        <taxon>Asticcacaulis</taxon>
    </lineage>
</organism>
<protein>
    <recommendedName>
        <fullName evidence="5">Tryptophan halogenase</fullName>
    </recommendedName>
</protein>
<feature type="binding site" evidence="2">
    <location>
        <position position="90"/>
    </location>
    <ligand>
        <name>7-chloro-L-tryptophan</name>
        <dbReference type="ChEBI" id="CHEBI:58713"/>
    </ligand>
</feature>
<sequence>MVSGDAAFDRGGDNTRIERVVIVGGGTAGWMTAAALAKTVPAHVKIVLIESEEIGTVGVGEATIPSIRTFNNILGLDEFDFIRYTHATYKLGIEFVDWNRLGERYFHPFGDHGRHTQEFKFLQLWLRLKSGYARGMCPDPGPISDYNLCSVAAARGRFLTTNGATSTPGPSLRYAFHFDASLYAKYLRRYAEGRGVTRIEGRIAGTDLRSDDGFISSVTLDDGRTIAADLFVDCSGFRGLLIEGHLNAGFESWSQFLPCDRAVAVGSEPLSDFPPYTRATADSAGWRWRIPLQHRVGNGYVFSSDHISQDEATARLLSQIEGKPINDPHLITFTAGHRRSMWVKNCVAIGLSGGFIEPLESTGIHLIQTGIAKLLLFFPDKRFAQANIDEFNVATLLEYEAVRDFIILHYCATERSDSSFWRERGAMVIPERLKARMSLFCSTGRIFRYQDELFTDDSWLAVMLGQGVTPKSYDPLVDKIPLPEIAKNVARLRQITAQVVDSMPSHRDFIRQYCGAATVD</sequence>
<dbReference type="PIRSF" id="PIRSF011396">
    <property type="entry name" value="Trp_halogenase"/>
    <property type="match status" value="1"/>
</dbReference>
<feature type="binding site" evidence="2">
    <location>
        <position position="351"/>
    </location>
    <ligand>
        <name>FAD</name>
        <dbReference type="ChEBI" id="CHEBI:57692"/>
    </ligand>
</feature>
<accession>V4PLZ9</accession>
<feature type="binding site" evidence="2">
    <location>
        <position position="360"/>
    </location>
    <ligand>
        <name>L-tryptophan</name>
        <dbReference type="ChEBI" id="CHEBI:57912"/>
    </ligand>
</feature>
<name>V4PLZ9_9CAUL</name>
<keyword evidence="2" id="KW-0274">FAD</keyword>
<dbReference type="Gene3D" id="3.50.50.60">
    <property type="entry name" value="FAD/NAD(P)-binding domain"/>
    <property type="match status" value="1"/>
</dbReference>
<dbReference type="STRING" id="1121022.GCA_000376105_03849"/>
<dbReference type="PATRIC" id="fig|1121022.4.peg.3764"/>
<comment type="caution">
    <text evidence="3">The sequence shown here is derived from an EMBL/GenBank/DDBJ whole genome shotgun (WGS) entry which is preliminary data.</text>
</comment>
<keyword evidence="2" id="KW-0547">Nucleotide-binding</keyword>
<evidence type="ECO:0000313" key="3">
    <source>
        <dbReference type="EMBL" id="ESQ86495.1"/>
    </source>
</evidence>
<dbReference type="Pfam" id="PF04820">
    <property type="entry name" value="Trp_halogenase"/>
    <property type="match status" value="1"/>
</dbReference>
<dbReference type="SUPFAM" id="SSF51905">
    <property type="entry name" value="FAD/NAD(P)-binding domain"/>
    <property type="match status" value="1"/>
</dbReference>
<dbReference type="InterPro" id="IPR036188">
    <property type="entry name" value="FAD/NAD-bd_sf"/>
</dbReference>
<dbReference type="GO" id="GO:0000166">
    <property type="term" value="F:nucleotide binding"/>
    <property type="evidence" value="ECO:0007669"/>
    <property type="project" value="UniProtKB-KW"/>
</dbReference>
<proteinExistence type="predicted"/>
<evidence type="ECO:0008006" key="5">
    <source>
        <dbReference type="Google" id="ProtNLM"/>
    </source>
</evidence>
<dbReference type="OrthoDB" id="462203at2"/>
<dbReference type="InterPro" id="IPR006905">
    <property type="entry name" value="Flavin_halogenase"/>
</dbReference>
<dbReference type="InterPro" id="IPR050816">
    <property type="entry name" value="Flavin-dep_Halogenase_NPB"/>
</dbReference>
<keyword evidence="2" id="KW-0285">Flavoprotein</keyword>
<dbReference type="AlphaFoldDB" id="V4PLZ9"/>
<gene>
    <name evidence="3" type="ORF">ABENE_18400</name>
</gene>